<proteinExistence type="predicted"/>
<organism evidence="7">
    <name type="scientific">Candidatus Aramenus sulfurataquae</name>
    <dbReference type="NCBI Taxonomy" id="1326980"/>
    <lineage>
        <taxon>Archaea</taxon>
        <taxon>Thermoproteota</taxon>
        <taxon>Thermoprotei</taxon>
        <taxon>Sulfolobales</taxon>
        <taxon>Sulfolobaceae</taxon>
        <taxon>Candidatus Aramenus</taxon>
    </lineage>
</organism>
<evidence type="ECO:0000313" key="8">
    <source>
        <dbReference type="EMBL" id="MCL7344222.1"/>
    </source>
</evidence>
<feature type="transmembrane region" description="Helical" evidence="6">
    <location>
        <begin position="106"/>
        <end position="131"/>
    </location>
</feature>
<evidence type="ECO:0000256" key="5">
    <source>
        <dbReference type="ARBA" id="ARBA00023136"/>
    </source>
</evidence>
<evidence type="ECO:0000256" key="1">
    <source>
        <dbReference type="ARBA" id="ARBA00004651"/>
    </source>
</evidence>
<feature type="transmembrane region" description="Helical" evidence="6">
    <location>
        <begin position="36"/>
        <end position="55"/>
    </location>
</feature>
<comment type="subcellular location">
    <subcellularLocation>
        <location evidence="1">Cell membrane</location>
        <topology evidence="1">Multi-pass membrane protein</topology>
    </subcellularLocation>
</comment>
<keyword evidence="4 6" id="KW-1133">Transmembrane helix</keyword>
<reference evidence="8" key="2">
    <citation type="submission" date="2022-05" db="EMBL/GenBank/DDBJ databases">
        <title>Metagenome Sequencing of an Archaeal-Dominated Microbial Community from a Hot Spring at the Los Azufres Geothermal Field, Mexico.</title>
        <authorList>
            <person name="Marin-Paredes R."/>
            <person name="Martinez-Romero E."/>
            <person name="Servin-Garciduenas L.E."/>
        </authorList>
    </citation>
    <scope>NUCLEOTIDE SEQUENCE</scope>
    <source>
        <strain evidence="8">AZ1-454</strain>
    </source>
</reference>
<feature type="transmembrane region" description="Helical" evidence="6">
    <location>
        <begin position="237"/>
        <end position="260"/>
    </location>
</feature>
<keyword evidence="2" id="KW-1003">Cell membrane</keyword>
<protein>
    <submittedName>
        <fullName evidence="8">Flippase-like domain-containing protein</fullName>
    </submittedName>
</protein>
<name>A0A0F2LPZ4_9CREN</name>
<dbReference type="GO" id="GO:0005886">
    <property type="term" value="C:plasma membrane"/>
    <property type="evidence" value="ECO:0007669"/>
    <property type="project" value="UniProtKB-SubCell"/>
</dbReference>
<evidence type="ECO:0000256" key="2">
    <source>
        <dbReference type="ARBA" id="ARBA00022475"/>
    </source>
</evidence>
<reference evidence="7" key="1">
    <citation type="submission" date="2015-03" db="EMBL/GenBank/DDBJ databases">
        <title>Metagenome Sequencing of an Archaeal-Dominated Microbial Community from a Hot Spring at the Los Azufres Geothermal Field, Mexico.</title>
        <authorList>
            <person name="Servin-Garciduenas L.E."/>
            <person name="Martinez-Romero E."/>
        </authorList>
    </citation>
    <scope>NUCLEOTIDE SEQUENCE [LARGE SCALE GENOMIC DNA]</scope>
    <source>
        <strain evidence="7">AZ1-454</strain>
    </source>
</reference>
<comment type="caution">
    <text evidence="7">The sequence shown here is derived from an EMBL/GenBank/DDBJ whole genome shotgun (WGS) entry which is preliminary data.</text>
</comment>
<keyword evidence="3 6" id="KW-0812">Transmembrane</keyword>
<evidence type="ECO:0000313" key="7">
    <source>
        <dbReference type="EMBL" id="KJR78909.1"/>
    </source>
</evidence>
<evidence type="ECO:0000256" key="4">
    <source>
        <dbReference type="ARBA" id="ARBA00022989"/>
    </source>
</evidence>
<sequence length="310" mass="34937">MKLKYIVAVLLPVLAIVVYTVVLKVNVLEITRTMSPQLILAFLLSYLGQVAVIALRDRKLVGVSFSNAFKARLLGNAVSLLIPGWVGQELTRALIYNKQGVDLVRTFSLSILEGYFDVTTGTAMFLALLYFIPVKYIYIEIIYVLYAVGNLIGWLSGITYVFFTANKAVKIEQIIIKLAGFEKYHFILEIGKKAMKDRMDFTSSIYFYFLTALGYLVQSSPFYLIRPNVLEDLIINMTLFIAFLFPIPGAAGVSEIALSFYLPSHYVIDVAILGFVEFLMGFIFIGEVNLDELKNELDKIKKYGELYKGP</sequence>
<gene>
    <name evidence="8" type="ORF">TQ35_006575</name>
    <name evidence="7" type="ORF">TQ35_04765</name>
</gene>
<dbReference type="EMBL" id="JZWS02000005">
    <property type="protein sequence ID" value="MCL7344222.1"/>
    <property type="molecule type" value="Genomic_DNA"/>
</dbReference>
<dbReference type="AlphaFoldDB" id="A0A0F2LPZ4"/>
<dbReference type="Pfam" id="PF03706">
    <property type="entry name" value="LPG_synthase_TM"/>
    <property type="match status" value="1"/>
</dbReference>
<evidence type="ECO:0000256" key="3">
    <source>
        <dbReference type="ARBA" id="ARBA00022692"/>
    </source>
</evidence>
<keyword evidence="5 6" id="KW-0472">Membrane</keyword>
<evidence type="ECO:0000256" key="6">
    <source>
        <dbReference type="SAM" id="Phobius"/>
    </source>
</evidence>
<dbReference type="InterPro" id="IPR022791">
    <property type="entry name" value="L-PG_synthase/AglD"/>
</dbReference>
<accession>A0A0F2LPZ4</accession>
<dbReference type="EMBL" id="JZWS01000037">
    <property type="protein sequence ID" value="KJR78909.1"/>
    <property type="molecule type" value="Genomic_DNA"/>
</dbReference>
<feature type="transmembrane region" description="Helical" evidence="6">
    <location>
        <begin position="205"/>
        <end position="225"/>
    </location>
</feature>
<feature type="transmembrane region" description="Helical" evidence="6">
    <location>
        <begin position="143"/>
        <end position="163"/>
    </location>
</feature>
<feature type="transmembrane region" description="Helical" evidence="6">
    <location>
        <begin position="266"/>
        <end position="285"/>
    </location>
</feature>
<dbReference type="PATRIC" id="fig|1326980.8.peg.1560"/>